<dbReference type="Proteomes" id="UP000186997">
    <property type="component" value="Unassembled WGS sequence"/>
</dbReference>
<accession>A0A1R3XHK9</accession>
<dbReference type="AlphaFoldDB" id="A0A1R3XHK9"/>
<evidence type="ECO:0000256" key="1">
    <source>
        <dbReference type="SAM" id="Phobius"/>
    </source>
</evidence>
<keyword evidence="1" id="KW-0472">Membrane</keyword>
<reference evidence="3" key="1">
    <citation type="submission" date="2017-01" db="EMBL/GenBank/DDBJ databases">
        <authorList>
            <person name="Varghese N."/>
            <person name="Submissions S."/>
        </authorList>
    </citation>
    <scope>NUCLEOTIDE SEQUENCE [LARGE SCALE GENOMIC DNA]</scope>
    <source>
        <strain evidence="3">DSM 29591</strain>
    </source>
</reference>
<dbReference type="EMBL" id="FTPR01000003">
    <property type="protein sequence ID" value="SIT90891.1"/>
    <property type="molecule type" value="Genomic_DNA"/>
</dbReference>
<dbReference type="OrthoDB" id="9839138at2"/>
<dbReference type="RefSeq" id="WP_076660914.1">
    <property type="nucleotide sequence ID" value="NZ_FTPR01000003.1"/>
</dbReference>
<keyword evidence="1" id="KW-0812">Transmembrane</keyword>
<keyword evidence="3" id="KW-1185">Reference proteome</keyword>
<feature type="transmembrane region" description="Helical" evidence="1">
    <location>
        <begin position="40"/>
        <end position="57"/>
    </location>
</feature>
<evidence type="ECO:0000313" key="2">
    <source>
        <dbReference type="EMBL" id="SIT90891.1"/>
    </source>
</evidence>
<gene>
    <name evidence="2" type="ORF">SAMN05421665_3261</name>
</gene>
<name>A0A1R3XHK9_9RHOB</name>
<evidence type="ECO:0000313" key="3">
    <source>
        <dbReference type="Proteomes" id="UP000186997"/>
    </source>
</evidence>
<protein>
    <submittedName>
        <fullName evidence="2">Uncharacterized protein</fullName>
    </submittedName>
</protein>
<sequence>MPIDNNDPAHVYVQQANRKEAQNRRNGDLRRARAKTQSPWWFVFSASLLGFVTVIYAQEGNPATTGIFGLLTAVHVFLAYQQWKRRAEQ</sequence>
<organism evidence="2 3">
    <name type="scientific">Yoonia rosea</name>
    <dbReference type="NCBI Taxonomy" id="287098"/>
    <lineage>
        <taxon>Bacteria</taxon>
        <taxon>Pseudomonadati</taxon>
        <taxon>Pseudomonadota</taxon>
        <taxon>Alphaproteobacteria</taxon>
        <taxon>Rhodobacterales</taxon>
        <taxon>Paracoccaceae</taxon>
        <taxon>Yoonia</taxon>
    </lineage>
</organism>
<feature type="transmembrane region" description="Helical" evidence="1">
    <location>
        <begin position="63"/>
        <end position="80"/>
    </location>
</feature>
<keyword evidence="1" id="KW-1133">Transmembrane helix</keyword>
<proteinExistence type="predicted"/>